<dbReference type="InterPro" id="IPR006190">
    <property type="entry name" value="SAF_AFP_Neu5Ac"/>
</dbReference>
<dbReference type="SUPFAM" id="SSF51269">
    <property type="entry name" value="AFP III-like domain"/>
    <property type="match status" value="1"/>
</dbReference>
<evidence type="ECO:0000259" key="1">
    <source>
        <dbReference type="PROSITE" id="PS50844"/>
    </source>
</evidence>
<dbReference type="Gene3D" id="3.90.1210.10">
    <property type="entry name" value="Antifreeze-like/N-acetylneuraminic acid synthase C-terminal domain"/>
    <property type="match status" value="1"/>
</dbReference>
<evidence type="ECO:0000313" key="3">
    <source>
        <dbReference type="Proteomes" id="UP000230859"/>
    </source>
</evidence>
<dbReference type="Proteomes" id="UP000230859">
    <property type="component" value="Unassembled WGS sequence"/>
</dbReference>
<dbReference type="InterPro" id="IPR013132">
    <property type="entry name" value="PseI/NeuA/B-like_N"/>
</dbReference>
<dbReference type="PANTHER" id="PTHR42966">
    <property type="entry name" value="N-ACETYLNEURAMINATE SYNTHASE"/>
    <property type="match status" value="1"/>
</dbReference>
<dbReference type="GO" id="GO:0047444">
    <property type="term" value="F:N-acylneuraminate-9-phosphate synthase activity"/>
    <property type="evidence" value="ECO:0007669"/>
    <property type="project" value="TreeGrafter"/>
</dbReference>
<dbReference type="GO" id="GO:0016051">
    <property type="term" value="P:carbohydrate biosynthetic process"/>
    <property type="evidence" value="ECO:0007669"/>
    <property type="project" value="InterPro"/>
</dbReference>
<dbReference type="Gene3D" id="3.20.20.70">
    <property type="entry name" value="Aldolase class I"/>
    <property type="match status" value="1"/>
</dbReference>
<dbReference type="Pfam" id="PF08666">
    <property type="entry name" value="SAF"/>
    <property type="match status" value="1"/>
</dbReference>
<dbReference type="PANTHER" id="PTHR42966:SF1">
    <property type="entry name" value="SIALIC ACID SYNTHASE"/>
    <property type="match status" value="1"/>
</dbReference>
<dbReference type="SUPFAM" id="SSF51569">
    <property type="entry name" value="Aldolase"/>
    <property type="match status" value="1"/>
</dbReference>
<sequence length="346" mass="38078">MAIKAVKIGNRLVGPGHKPFIVAEAAVNHQGDFETAKRMVYTAHASGADAIKFQIHVLENEMLKDAPQSANFEEPLYDTLKKTNLSIAEHKKLKELCEDLGILYLCTPFSRKGADLLEALGVSAYKTGSGELTNLPLQEHIARKGKPMIVSTGMCTINEIKETVDLIQLIGTPLIVTHCVSAYPTPYHIVNLGLIKKYAELFKVPVGLSDHSRGIYTALGGVALGVCLIEKHYTLDKLQKGPDHPVSIEPHELTELVKGADAVFQALGAERKIFPEEKEIVAWARESVVSEKSIKKGTRIKPEMVWVKRPSPAKGAVPAKDYKKVIGKIARVDIPKNVQIRWSQLK</sequence>
<accession>A0A2H0LT49</accession>
<comment type="caution">
    <text evidence="2">The sequence shown here is derived from an EMBL/GenBank/DDBJ whole genome shotgun (WGS) entry which is preliminary data.</text>
</comment>
<dbReference type="AlphaFoldDB" id="A0A2H0LT49"/>
<dbReference type="PROSITE" id="PS50844">
    <property type="entry name" value="AFP_LIKE"/>
    <property type="match status" value="1"/>
</dbReference>
<name>A0A2H0LT49_9BACT</name>
<dbReference type="SMART" id="SM00858">
    <property type="entry name" value="SAF"/>
    <property type="match status" value="1"/>
</dbReference>
<dbReference type="InterPro" id="IPR013974">
    <property type="entry name" value="SAF"/>
</dbReference>
<dbReference type="CDD" id="cd11615">
    <property type="entry name" value="SAF_NeuB_like"/>
    <property type="match status" value="1"/>
</dbReference>
<protein>
    <submittedName>
        <fullName evidence="2">Polyhydroxyalkanoate biosynthesis repressor PhaR</fullName>
    </submittedName>
</protein>
<dbReference type="InterPro" id="IPR051690">
    <property type="entry name" value="PseI-like"/>
</dbReference>
<dbReference type="InterPro" id="IPR057736">
    <property type="entry name" value="SAF_PseI/NeuA/NeuB"/>
</dbReference>
<proteinExistence type="predicted"/>
<evidence type="ECO:0000313" key="2">
    <source>
        <dbReference type="EMBL" id="PIQ86844.1"/>
    </source>
</evidence>
<dbReference type="EMBL" id="PCVY01000028">
    <property type="protein sequence ID" value="PIQ86844.1"/>
    <property type="molecule type" value="Genomic_DNA"/>
</dbReference>
<dbReference type="InterPro" id="IPR036732">
    <property type="entry name" value="AFP_Neu5c_C_sf"/>
</dbReference>
<dbReference type="Pfam" id="PF03102">
    <property type="entry name" value="NeuB"/>
    <property type="match status" value="1"/>
</dbReference>
<organism evidence="2 3">
    <name type="scientific">Candidatus Abzuiibacterium crystallinum</name>
    <dbReference type="NCBI Taxonomy" id="1974748"/>
    <lineage>
        <taxon>Bacteria</taxon>
        <taxon>Pseudomonadati</taxon>
        <taxon>Candidatus Omnitrophota</taxon>
        <taxon>Candidatus Abzuiibacterium</taxon>
    </lineage>
</organism>
<feature type="domain" description="AFP-like" evidence="1">
    <location>
        <begin position="287"/>
        <end position="346"/>
    </location>
</feature>
<dbReference type="InterPro" id="IPR013785">
    <property type="entry name" value="Aldolase_TIM"/>
</dbReference>
<reference evidence="2 3" key="1">
    <citation type="submission" date="2017-09" db="EMBL/GenBank/DDBJ databases">
        <title>Depth-based differentiation of microbial function through sediment-hosted aquifers and enrichment of novel symbionts in the deep terrestrial subsurface.</title>
        <authorList>
            <person name="Probst A.J."/>
            <person name="Ladd B."/>
            <person name="Jarett J.K."/>
            <person name="Geller-Mcgrath D.E."/>
            <person name="Sieber C.M."/>
            <person name="Emerson J.B."/>
            <person name="Anantharaman K."/>
            <person name="Thomas B.C."/>
            <person name="Malmstrom R."/>
            <person name="Stieglmeier M."/>
            <person name="Klingl A."/>
            <person name="Woyke T."/>
            <person name="Ryan C.M."/>
            <person name="Banfield J.F."/>
        </authorList>
    </citation>
    <scope>NUCLEOTIDE SEQUENCE [LARGE SCALE GENOMIC DNA]</scope>
    <source>
        <strain evidence="2">CG11_big_fil_rev_8_21_14_0_20_45_26</strain>
    </source>
</reference>
<gene>
    <name evidence="2" type="ORF">COV74_03160</name>
</gene>